<evidence type="ECO:0000259" key="2">
    <source>
        <dbReference type="Pfam" id="PF21864"/>
    </source>
</evidence>
<dbReference type="InterPro" id="IPR039206">
    <property type="entry name" value="MORF/ORRM1/DAG-like"/>
</dbReference>
<dbReference type="InterPro" id="IPR054059">
    <property type="entry name" value="MORF/ORRM1/DAG-like_MORF"/>
</dbReference>
<protein>
    <recommendedName>
        <fullName evidence="2">MORF/ORRM1/DAG-like MORF domain-containing protein</fullName>
    </recommendedName>
</protein>
<proteinExistence type="predicted"/>
<comment type="caution">
    <text evidence="3">The sequence shown here is derived from an EMBL/GenBank/DDBJ whole genome shotgun (WGS) entry which is preliminary data.</text>
</comment>
<dbReference type="Pfam" id="PF21864">
    <property type="entry name" value="MORF_dom"/>
    <property type="match status" value="1"/>
</dbReference>
<reference evidence="4" key="1">
    <citation type="journal article" date="2024" name="IScience">
        <title>Strigolactones Initiate the Formation of Haustorium-like Structures in Castilleja.</title>
        <authorList>
            <person name="Buerger M."/>
            <person name="Peterson D."/>
            <person name="Chory J."/>
        </authorList>
    </citation>
    <scope>NUCLEOTIDE SEQUENCE [LARGE SCALE GENOMIC DNA]</scope>
</reference>
<gene>
    <name evidence="3" type="ORF">CASFOL_041694</name>
</gene>
<dbReference type="GO" id="GO:0016070">
    <property type="term" value="P:RNA metabolic process"/>
    <property type="evidence" value="ECO:0007669"/>
    <property type="project" value="UniProtKB-ARBA"/>
</dbReference>
<sequence>MALRPRRVFSLPYLLLNRSLHQPKSIPHITCPAAAVIPSSNQLTRSFTSTPALFVKIIDLKTGTILSEGCDYNHWMIILDLKKSNTSREQKIETYVNLAAQVFGSVEEAKKRIYALSTTEYNGFQVKCPEDVSDRFKDLPGVVFVLPDVYVDPLNKEYRASPRRRLGVQAVAEERRDGSPRLVELRRDRRRLYGAWFFQALLISLSDAAHLSQ</sequence>
<evidence type="ECO:0000256" key="1">
    <source>
        <dbReference type="ARBA" id="ARBA00022946"/>
    </source>
</evidence>
<evidence type="ECO:0000313" key="4">
    <source>
        <dbReference type="Proteomes" id="UP001632038"/>
    </source>
</evidence>
<dbReference type="PANTHER" id="PTHR31346">
    <property type="entry name" value="MULTIPLE ORGANELLAR RNA EDITING FACTOR 2, CHLOROPLASTIC-RELATED-RELATED"/>
    <property type="match status" value="1"/>
</dbReference>
<name>A0ABD3BB60_9LAMI</name>
<dbReference type="PANTHER" id="PTHR31346:SF5">
    <property type="entry name" value="MULTIPLE ORGANELLAR RNA EDITING FACTOR 1, MITOCHONDRIAL"/>
    <property type="match status" value="1"/>
</dbReference>
<dbReference type="Proteomes" id="UP001632038">
    <property type="component" value="Unassembled WGS sequence"/>
</dbReference>
<evidence type="ECO:0000313" key="3">
    <source>
        <dbReference type="EMBL" id="KAL3614608.1"/>
    </source>
</evidence>
<dbReference type="EMBL" id="JAVIJP010000105">
    <property type="protein sequence ID" value="KAL3614608.1"/>
    <property type="molecule type" value="Genomic_DNA"/>
</dbReference>
<feature type="domain" description="MORF/ORRM1/DAG-like MORF" evidence="2">
    <location>
        <begin position="72"/>
        <end position="161"/>
    </location>
</feature>
<dbReference type="AlphaFoldDB" id="A0ABD3BB60"/>
<keyword evidence="1" id="KW-0809">Transit peptide</keyword>
<keyword evidence="4" id="KW-1185">Reference proteome</keyword>
<accession>A0ABD3BB60</accession>
<organism evidence="3 4">
    <name type="scientific">Castilleja foliolosa</name>
    <dbReference type="NCBI Taxonomy" id="1961234"/>
    <lineage>
        <taxon>Eukaryota</taxon>
        <taxon>Viridiplantae</taxon>
        <taxon>Streptophyta</taxon>
        <taxon>Embryophyta</taxon>
        <taxon>Tracheophyta</taxon>
        <taxon>Spermatophyta</taxon>
        <taxon>Magnoliopsida</taxon>
        <taxon>eudicotyledons</taxon>
        <taxon>Gunneridae</taxon>
        <taxon>Pentapetalae</taxon>
        <taxon>asterids</taxon>
        <taxon>lamiids</taxon>
        <taxon>Lamiales</taxon>
        <taxon>Orobanchaceae</taxon>
        <taxon>Pedicularideae</taxon>
        <taxon>Castillejinae</taxon>
        <taxon>Castilleja</taxon>
    </lineage>
</organism>